<reference evidence="3" key="2">
    <citation type="submission" date="2020-09" db="EMBL/GenBank/DDBJ databases">
        <authorList>
            <person name="Sun Q."/>
            <person name="Zhou Y."/>
        </authorList>
    </citation>
    <scope>NUCLEOTIDE SEQUENCE</scope>
    <source>
        <strain evidence="3">CGMCC 1.12785</strain>
    </source>
</reference>
<gene>
    <name evidence="3" type="ORF">GCM10011333_11910</name>
</gene>
<dbReference type="RefSeq" id="WP_188550016.1">
    <property type="nucleotide sequence ID" value="NZ_BMFY01000004.1"/>
</dbReference>
<evidence type="ECO:0000313" key="4">
    <source>
        <dbReference type="Proteomes" id="UP000616114"/>
    </source>
</evidence>
<reference evidence="3" key="1">
    <citation type="journal article" date="2014" name="Int. J. Syst. Evol. Microbiol.">
        <title>Complete genome sequence of Corynebacterium casei LMG S-19264T (=DSM 44701T), isolated from a smear-ripened cheese.</title>
        <authorList>
            <consortium name="US DOE Joint Genome Institute (JGI-PGF)"/>
            <person name="Walter F."/>
            <person name="Albersmeier A."/>
            <person name="Kalinowski J."/>
            <person name="Ruckert C."/>
        </authorList>
    </citation>
    <scope>NUCLEOTIDE SEQUENCE</scope>
    <source>
        <strain evidence="3">CGMCC 1.12785</strain>
    </source>
</reference>
<keyword evidence="4" id="KW-1185">Reference proteome</keyword>
<sequence length="421" mass="45785">MTTQIRETTALSEAASPTEGVGRIQIVLCSPGIGASGFYSKEVLQQAAADRVWPKGTQCHLDHDSALDRENRPEGSVRNLAAVLTEDAHWSEEHGALVAEARVGSTYRNLIADFADTLGTSIVASAEVSTGEVNGQQHRIIERLLPSPFNRVDFVTVAGRGGRIAEVLEAAKPVQEARSIGGWMEARLHQTFTNIADDSYGDGRLSREERITLSGAIGDALTAFVQKLEADAPQLYKRDLWDEPDGPVTESKPAQDSVNPTENKETKENTMPEIQESRLRELEEAAGRVTALEQKTSELETENTDLKTKLKLAEAKDYARDFAENLVHSANSELSEAAVQRIVGESLPKIRLTDDGRLDTDHLTTVVAKARETEETYLARIAEESGLGQVRGIGSTEPKTISEADVNATIAGVFGRQIQEA</sequence>
<name>A0A8J2TX16_9MICO</name>
<dbReference type="Proteomes" id="UP000616114">
    <property type="component" value="Unassembled WGS sequence"/>
</dbReference>
<dbReference type="EMBL" id="BMFY01000004">
    <property type="protein sequence ID" value="GGA10700.1"/>
    <property type="molecule type" value="Genomic_DNA"/>
</dbReference>
<proteinExistence type="predicted"/>
<evidence type="ECO:0000256" key="2">
    <source>
        <dbReference type="SAM" id="MobiDB-lite"/>
    </source>
</evidence>
<feature type="coiled-coil region" evidence="1">
    <location>
        <begin position="282"/>
        <end position="316"/>
    </location>
</feature>
<evidence type="ECO:0000313" key="3">
    <source>
        <dbReference type="EMBL" id="GGA10700.1"/>
    </source>
</evidence>
<dbReference type="AlphaFoldDB" id="A0A8J2TX16"/>
<keyword evidence="1" id="KW-0175">Coiled coil</keyword>
<evidence type="ECO:0000256" key="1">
    <source>
        <dbReference type="SAM" id="Coils"/>
    </source>
</evidence>
<accession>A0A8J2TX16</accession>
<feature type="compositionally biased region" description="Polar residues" evidence="2">
    <location>
        <begin position="252"/>
        <end position="261"/>
    </location>
</feature>
<comment type="caution">
    <text evidence="3">The sequence shown here is derived from an EMBL/GenBank/DDBJ whole genome shotgun (WGS) entry which is preliminary data.</text>
</comment>
<feature type="region of interest" description="Disordered" evidence="2">
    <location>
        <begin position="236"/>
        <end position="275"/>
    </location>
</feature>
<organism evidence="3 4">
    <name type="scientific">Sediminivirga luteola</name>
    <dbReference type="NCBI Taxonomy" id="1774748"/>
    <lineage>
        <taxon>Bacteria</taxon>
        <taxon>Bacillati</taxon>
        <taxon>Actinomycetota</taxon>
        <taxon>Actinomycetes</taxon>
        <taxon>Micrococcales</taxon>
        <taxon>Brevibacteriaceae</taxon>
        <taxon>Sediminivirga</taxon>
    </lineage>
</organism>
<protein>
    <submittedName>
        <fullName evidence="3">Uncharacterized protein</fullName>
    </submittedName>
</protein>
<feature type="compositionally biased region" description="Basic and acidic residues" evidence="2">
    <location>
        <begin position="262"/>
        <end position="275"/>
    </location>
</feature>